<evidence type="ECO:0000256" key="2">
    <source>
        <dbReference type="ARBA" id="ARBA00004873"/>
    </source>
</evidence>
<keyword evidence="12 15" id="KW-0456">Lyase</keyword>
<dbReference type="PANTHER" id="PTHR11236">
    <property type="entry name" value="AMINOBENZOATE/ANTHRANILATE SYNTHASE"/>
    <property type="match status" value="1"/>
</dbReference>
<dbReference type="RefSeq" id="WP_210225481.1">
    <property type="nucleotide sequence ID" value="NZ_CP072800.1"/>
</dbReference>
<dbReference type="EC" id="4.1.3.27" evidence="5 15"/>
<accession>A0ABX7WY96</accession>
<feature type="domain" description="Anthranilate synthase component I N-terminal" evidence="17">
    <location>
        <begin position="26"/>
        <end position="170"/>
    </location>
</feature>
<organism evidence="18 19">
    <name type="scientific">Candidatus Thiothrix anitrata</name>
    <dbReference type="NCBI Taxonomy" id="2823902"/>
    <lineage>
        <taxon>Bacteria</taxon>
        <taxon>Pseudomonadati</taxon>
        <taxon>Pseudomonadota</taxon>
        <taxon>Gammaproteobacteria</taxon>
        <taxon>Thiotrichales</taxon>
        <taxon>Thiotrichaceae</taxon>
        <taxon>Thiothrix</taxon>
    </lineage>
</organism>
<evidence type="ECO:0000259" key="17">
    <source>
        <dbReference type="Pfam" id="PF04715"/>
    </source>
</evidence>
<reference evidence="18 19" key="1">
    <citation type="submission" date="2021-04" db="EMBL/GenBank/DDBJ databases">
        <title>Genomics, taxonomy and metabolism of representatives of sulfur bacteria of the genus Thiothrix: Thiothrix fructosivorans QT, Thiothrix unzii A1T and three new species, Thiothrix subterranea sp. nov., Thiothrix litoralis sp. nov. and 'Candidatus Thiothrix anitrata' sp. nov.</title>
        <authorList>
            <person name="Ravin N.V."/>
            <person name="Smolyakov D."/>
            <person name="Rudenko T.S."/>
            <person name="Mardanov A.V."/>
            <person name="Beletsky A.V."/>
            <person name="Markov N.D."/>
            <person name="Fomenkov A.I."/>
            <person name="Roberts R.J."/>
            <person name="Karnachuk O.V."/>
            <person name="Novikov A."/>
            <person name="Grabovich M.Y."/>
        </authorList>
    </citation>
    <scope>NUCLEOTIDE SEQUENCE [LARGE SCALE GENOMIC DNA]</scope>
    <source>
        <strain evidence="18 19">A52</strain>
    </source>
</reference>
<evidence type="ECO:0000259" key="16">
    <source>
        <dbReference type="Pfam" id="PF00425"/>
    </source>
</evidence>
<dbReference type="GO" id="GO:0004049">
    <property type="term" value="F:anthranilate synthase activity"/>
    <property type="evidence" value="ECO:0007669"/>
    <property type="project" value="UniProtKB-EC"/>
</dbReference>
<comment type="function">
    <text evidence="13 15">Part of a heterotetrameric complex that catalyzes the two-step biosynthesis of anthranilate, an intermediate in the biosynthesis of L-tryptophan. In the first step, the glutamine-binding beta subunit (TrpG) of anthranilate synthase (AS) provides the glutamine amidotransferase activity which generates ammonia as a substrate that, along with chorismate, is used in the second step, catalyzed by the large alpha subunit of AS (TrpE) to produce anthranilate. In the absence of TrpG, TrpE can synthesize anthranilate directly from chorismate and high concentrations of ammonia.</text>
</comment>
<dbReference type="Proteomes" id="UP000672027">
    <property type="component" value="Chromosome"/>
</dbReference>
<dbReference type="Gene3D" id="3.60.120.10">
    <property type="entry name" value="Anthranilate synthase"/>
    <property type="match status" value="1"/>
</dbReference>
<evidence type="ECO:0000256" key="14">
    <source>
        <dbReference type="ARBA" id="ARBA00047683"/>
    </source>
</evidence>
<keyword evidence="11 15" id="KW-0057">Aromatic amino acid biosynthesis</keyword>
<dbReference type="EMBL" id="CP072800">
    <property type="protein sequence ID" value="QTR48592.1"/>
    <property type="molecule type" value="Genomic_DNA"/>
</dbReference>
<dbReference type="InterPro" id="IPR006805">
    <property type="entry name" value="Anth_synth_I_N"/>
</dbReference>
<dbReference type="InterPro" id="IPR019999">
    <property type="entry name" value="Anth_synth_I-like"/>
</dbReference>
<dbReference type="InterPro" id="IPR015890">
    <property type="entry name" value="Chorismate_C"/>
</dbReference>
<name>A0ABX7WY96_9GAMM</name>
<evidence type="ECO:0000256" key="15">
    <source>
        <dbReference type="RuleBase" id="RU364045"/>
    </source>
</evidence>
<evidence type="ECO:0000256" key="4">
    <source>
        <dbReference type="ARBA" id="ARBA00011575"/>
    </source>
</evidence>
<comment type="pathway">
    <text evidence="2 15">Amino-acid biosynthesis; L-tryptophan biosynthesis; L-tryptophan from chorismate: step 1/5.</text>
</comment>
<dbReference type="SUPFAM" id="SSF56322">
    <property type="entry name" value="ADC synthase"/>
    <property type="match status" value="1"/>
</dbReference>
<keyword evidence="9 15" id="KW-0822">Tryptophan biosynthesis</keyword>
<evidence type="ECO:0000256" key="9">
    <source>
        <dbReference type="ARBA" id="ARBA00022822"/>
    </source>
</evidence>
<dbReference type="Pfam" id="PF00425">
    <property type="entry name" value="Chorismate_bind"/>
    <property type="match status" value="1"/>
</dbReference>
<dbReference type="InterPro" id="IPR005801">
    <property type="entry name" value="ADC_synthase"/>
</dbReference>
<dbReference type="InterPro" id="IPR005256">
    <property type="entry name" value="Anth_synth_I_PabB"/>
</dbReference>
<evidence type="ECO:0000256" key="6">
    <source>
        <dbReference type="ARBA" id="ARBA00020653"/>
    </source>
</evidence>
<feature type="domain" description="Chorismate-utilising enzyme C-terminal" evidence="16">
    <location>
        <begin position="220"/>
        <end position="473"/>
    </location>
</feature>
<gene>
    <name evidence="15" type="primary">trpE</name>
    <name evidence="18" type="ORF">J8380_09760</name>
</gene>
<dbReference type="NCBIfam" id="TIGR00564">
    <property type="entry name" value="trpE_most"/>
    <property type="match status" value="1"/>
</dbReference>
<evidence type="ECO:0000256" key="11">
    <source>
        <dbReference type="ARBA" id="ARBA00023141"/>
    </source>
</evidence>
<comment type="catalytic activity">
    <reaction evidence="14 15">
        <text>chorismate + L-glutamine = anthranilate + pyruvate + L-glutamate + H(+)</text>
        <dbReference type="Rhea" id="RHEA:21732"/>
        <dbReference type="ChEBI" id="CHEBI:15361"/>
        <dbReference type="ChEBI" id="CHEBI:15378"/>
        <dbReference type="ChEBI" id="CHEBI:16567"/>
        <dbReference type="ChEBI" id="CHEBI:29748"/>
        <dbReference type="ChEBI" id="CHEBI:29985"/>
        <dbReference type="ChEBI" id="CHEBI:58359"/>
        <dbReference type="EC" id="4.1.3.27"/>
    </reaction>
</comment>
<evidence type="ECO:0000256" key="7">
    <source>
        <dbReference type="ARBA" id="ARBA00022605"/>
    </source>
</evidence>
<evidence type="ECO:0000256" key="10">
    <source>
        <dbReference type="ARBA" id="ARBA00022842"/>
    </source>
</evidence>
<evidence type="ECO:0000313" key="19">
    <source>
        <dbReference type="Proteomes" id="UP000672027"/>
    </source>
</evidence>
<evidence type="ECO:0000256" key="1">
    <source>
        <dbReference type="ARBA" id="ARBA00001946"/>
    </source>
</evidence>
<comment type="similarity">
    <text evidence="3 15">Belongs to the anthranilate synthase component I family.</text>
</comment>
<dbReference type="PANTHER" id="PTHR11236:SF48">
    <property type="entry name" value="ISOCHORISMATE SYNTHASE MENF"/>
    <property type="match status" value="1"/>
</dbReference>
<keyword evidence="7 15" id="KW-0028">Amino-acid biosynthesis</keyword>
<protein>
    <recommendedName>
        <fullName evidence="6 15">Anthranilate synthase component 1</fullName>
        <ecNumber evidence="5 15">4.1.3.27</ecNumber>
    </recommendedName>
</protein>
<evidence type="ECO:0000256" key="13">
    <source>
        <dbReference type="ARBA" id="ARBA00025634"/>
    </source>
</evidence>
<sequence length="493" mass="55147">MNQDIFDTYIAQGYNRVPVRRTILADLDTPLSAYLKLADAPYSYLFESVQGGEKWGRYSMLGLPAQTIIKVFGLQVEVHRAHQPIERFDVADPLAWITAFQQQYQVPDIEDLPRFNGGLVGYFGYETIRYIEKKLARGRDKPDPIGTPDIVLMVSDEVVVFDNLRGELHLIVLAEANGFKQSQQRLDALERQLQEARRLYQPAPKATQVEESDFISGFTEDGFKQAVLDAKEYIKAGDIMQVVLSQRMSIPFAAPPLDLYRALRRLNPSPYMYFLNLDDFHIVGSSPEILVRLEDDVITVRPIAGTRRRGDTEQRDQELETELLNDPKELAEHLMLIDLGRNDAGRVSEIGSVKLTDKMIVERYSHVMHIVSNVTGKLLPGLDAMDVLRATFPAGTVSGAPKIRAMEIIDELEPVKRGVYSGAVGYLAWNGNMDTAIAIRTAVIKDDVLHIQAGAGVVYDSVPQSEWDETMNKGRAVFRAASAALSGLNGKHK</sequence>
<keyword evidence="19" id="KW-1185">Reference proteome</keyword>
<comment type="subunit">
    <text evidence="4 15">Heterotetramer consisting of two non-identical subunits: a beta subunit (TrpG) and a large alpha subunit (TrpE).</text>
</comment>
<dbReference type="Pfam" id="PF04715">
    <property type="entry name" value="Anth_synt_I_N"/>
    <property type="match status" value="1"/>
</dbReference>
<evidence type="ECO:0000313" key="18">
    <source>
        <dbReference type="EMBL" id="QTR48592.1"/>
    </source>
</evidence>
<comment type="cofactor">
    <cofactor evidence="1 15">
        <name>Mg(2+)</name>
        <dbReference type="ChEBI" id="CHEBI:18420"/>
    </cofactor>
</comment>
<keyword evidence="8 15" id="KW-0479">Metal-binding</keyword>
<evidence type="ECO:0000256" key="3">
    <source>
        <dbReference type="ARBA" id="ARBA00009562"/>
    </source>
</evidence>
<dbReference type="PRINTS" id="PR00095">
    <property type="entry name" value="ANTSNTHASEI"/>
</dbReference>
<evidence type="ECO:0000256" key="12">
    <source>
        <dbReference type="ARBA" id="ARBA00023239"/>
    </source>
</evidence>
<keyword evidence="10 15" id="KW-0460">Magnesium</keyword>
<evidence type="ECO:0000256" key="5">
    <source>
        <dbReference type="ARBA" id="ARBA00012266"/>
    </source>
</evidence>
<evidence type="ECO:0000256" key="8">
    <source>
        <dbReference type="ARBA" id="ARBA00022723"/>
    </source>
</evidence>
<proteinExistence type="inferred from homology"/>